<dbReference type="CDD" id="cd00067">
    <property type="entry name" value="GAL4"/>
    <property type="match status" value="1"/>
</dbReference>
<name>A0A099P6M5_PICKU</name>
<evidence type="ECO:0000313" key="13">
    <source>
        <dbReference type="Proteomes" id="UP000249293"/>
    </source>
</evidence>
<gene>
    <name evidence="8" type="ORF">C5L36_0A11640</name>
    <name evidence="10" type="ORF">CAS74_004817</name>
    <name evidence="9" type="ORF">JL09_g141</name>
</gene>
<reference evidence="10 12" key="3">
    <citation type="submission" date="2017-05" db="EMBL/GenBank/DDBJ databases">
        <title>The Genome Sequence of Candida krusei Ckrusei653.</title>
        <authorList>
            <person name="Cuomo C."/>
            <person name="Forche A."/>
            <person name="Young S."/>
            <person name="Abouelleil A."/>
            <person name="Cao P."/>
            <person name="Chapman S."/>
            <person name="Cusick C."/>
            <person name="Shea T."/>
            <person name="Nusbaum C."/>
            <person name="Birren B."/>
        </authorList>
    </citation>
    <scope>NUCLEOTIDE SEQUENCE [LARGE SCALE GENOMIC DNA]</scope>
    <source>
        <strain evidence="10 12">Ckrusei653</strain>
    </source>
</reference>
<keyword evidence="13" id="KW-1185">Reference proteome</keyword>
<evidence type="ECO:0000256" key="6">
    <source>
        <dbReference type="SAM" id="MobiDB-lite"/>
    </source>
</evidence>
<evidence type="ECO:0000256" key="1">
    <source>
        <dbReference type="ARBA" id="ARBA00004123"/>
    </source>
</evidence>
<keyword evidence="2" id="KW-0805">Transcription regulation</keyword>
<dbReference type="eggNOG" id="ENOG502QU5T">
    <property type="taxonomic scope" value="Eukaryota"/>
</dbReference>
<evidence type="ECO:0000313" key="9">
    <source>
        <dbReference type="EMBL" id="KGK40575.1"/>
    </source>
</evidence>
<dbReference type="InterPro" id="IPR051089">
    <property type="entry name" value="prtT"/>
</dbReference>
<dbReference type="KEGG" id="pkz:C5L36_0A11640"/>
<organism evidence="9 11">
    <name type="scientific">Pichia kudriavzevii</name>
    <name type="common">Yeast</name>
    <name type="synonym">Issatchenkia orientalis</name>
    <dbReference type="NCBI Taxonomy" id="4909"/>
    <lineage>
        <taxon>Eukaryota</taxon>
        <taxon>Fungi</taxon>
        <taxon>Dikarya</taxon>
        <taxon>Ascomycota</taxon>
        <taxon>Saccharomycotina</taxon>
        <taxon>Pichiomycetes</taxon>
        <taxon>Pichiales</taxon>
        <taxon>Pichiaceae</taxon>
        <taxon>Pichia</taxon>
    </lineage>
</organism>
<feature type="domain" description="Zn(2)-C6 fungal-type" evidence="7">
    <location>
        <begin position="73"/>
        <end position="102"/>
    </location>
</feature>
<dbReference type="AlphaFoldDB" id="A0A099P6M5"/>
<dbReference type="RefSeq" id="XP_029320059.1">
    <property type="nucleotide sequence ID" value="XM_029464199.1"/>
</dbReference>
<dbReference type="EMBL" id="JQFK01000001">
    <property type="protein sequence ID" value="KGK40575.1"/>
    <property type="molecule type" value="Genomic_DNA"/>
</dbReference>
<dbReference type="OrthoDB" id="2595934at2759"/>
<dbReference type="Gene3D" id="4.10.240.10">
    <property type="entry name" value="Zn(2)-C6 fungal-type DNA-binding domain"/>
    <property type="match status" value="1"/>
</dbReference>
<dbReference type="Proteomes" id="UP000195871">
    <property type="component" value="Unassembled WGS sequence"/>
</dbReference>
<dbReference type="GO" id="GO:0000981">
    <property type="term" value="F:DNA-binding transcription factor activity, RNA polymerase II-specific"/>
    <property type="evidence" value="ECO:0007669"/>
    <property type="project" value="InterPro"/>
</dbReference>
<evidence type="ECO:0000256" key="4">
    <source>
        <dbReference type="ARBA" id="ARBA00023163"/>
    </source>
</evidence>
<sequence length="698" mass="79985">MSFDLKESRVEVYDSFQVNVAKPQTNNDLFLTDILDTPTSISLVDNNPKPDFKISLNSQPTVSKPRRKRKTLSCEVCRKAKVKCRFLQKDVCERCDRLRLSCNSKVTDIDTSKVQNIEGSLEVLANNVSNLFNLHTQNIIMFDQISKRLDALEAKNLESVKDDISLPSREDELAPSVLIEKVRSALLQKPNMEEKTKFEIACDLFIHFYSEHEKICLDLSKEFLDISHYYIIPGGISIIDKKYVCEHPLITCVFVNIALMLSADYKNSQIHLEICSILKKMISCINEDSEISDHDIEAILYACMYDIGTFDKWILSSIGIMRYFLSIDASKIIKRVGSGIFTDDDLFHLRIFNALSACHLRIAIETGRSAMYDENHWLLHETTVKFPNATVGDAIQVAQVELFRLFTKVLEQQNKFFIDSFNFEFDGSNVLRCKRLEEWRTKWEKIIDKDVSRICMYSYLFICVLMIEKYQHLRKEKVIMSSIHYASYVLILFTSTTSEFVRGLPMLQINGIVYVCVVLFKDLEFMDIQTREATIKLIFRTYWNLHKMGQKTNDAIATIANIICKLVELAQQNRKLSLLSVQEDDVSGLSNNTSNTASGKEETRDFVGSGSVTNSVKYMGHDRKRRKSQQQTKLSYEDLPLNTSSVPRDNGTPLDLMQLLQTPNSSLPINVDDTQLEQFLSNLPETLPSLNTIFSPQG</sequence>
<dbReference type="Pfam" id="PF00172">
    <property type="entry name" value="Zn_clus"/>
    <property type="match status" value="1"/>
</dbReference>
<dbReference type="VEuPathDB" id="FungiDB:C5L36_0A11640"/>
<dbReference type="InterPro" id="IPR036864">
    <property type="entry name" value="Zn2-C6_fun-type_DNA-bd_sf"/>
</dbReference>
<dbReference type="PROSITE" id="PS00463">
    <property type="entry name" value="ZN2_CY6_FUNGAL_1"/>
    <property type="match status" value="1"/>
</dbReference>
<dbReference type="Proteomes" id="UP000029867">
    <property type="component" value="Unassembled WGS sequence"/>
</dbReference>
<keyword evidence="5" id="KW-0539">Nucleus</keyword>
<dbReference type="GO" id="GO:0008270">
    <property type="term" value="F:zinc ion binding"/>
    <property type="evidence" value="ECO:0007669"/>
    <property type="project" value="InterPro"/>
</dbReference>
<dbReference type="GO" id="GO:0000976">
    <property type="term" value="F:transcription cis-regulatory region binding"/>
    <property type="evidence" value="ECO:0007669"/>
    <property type="project" value="TreeGrafter"/>
</dbReference>
<dbReference type="GeneID" id="40382292"/>
<dbReference type="Proteomes" id="UP000249293">
    <property type="component" value="Chromosome 1"/>
</dbReference>
<accession>A0A099P6M5</accession>
<keyword evidence="3" id="KW-0238">DNA-binding</keyword>
<proteinExistence type="predicted"/>
<evidence type="ECO:0000313" key="11">
    <source>
        <dbReference type="Proteomes" id="UP000029867"/>
    </source>
</evidence>
<feature type="compositionally biased region" description="Polar residues" evidence="6">
    <location>
        <begin position="588"/>
        <end position="598"/>
    </location>
</feature>
<feature type="region of interest" description="Disordered" evidence="6">
    <location>
        <begin position="586"/>
        <end position="650"/>
    </location>
</feature>
<evidence type="ECO:0000313" key="12">
    <source>
        <dbReference type="Proteomes" id="UP000195871"/>
    </source>
</evidence>
<evidence type="ECO:0000256" key="5">
    <source>
        <dbReference type="ARBA" id="ARBA00023242"/>
    </source>
</evidence>
<dbReference type="GO" id="GO:0005634">
    <property type="term" value="C:nucleus"/>
    <property type="evidence" value="ECO:0007669"/>
    <property type="project" value="UniProtKB-SubCell"/>
</dbReference>
<dbReference type="PANTHER" id="PTHR31845">
    <property type="entry name" value="FINGER DOMAIN PROTEIN, PUTATIVE-RELATED"/>
    <property type="match status" value="1"/>
</dbReference>
<dbReference type="InterPro" id="IPR001138">
    <property type="entry name" value="Zn2Cys6_DnaBD"/>
</dbReference>
<dbReference type="STRING" id="4909.A0A099P6M5"/>
<evidence type="ECO:0000313" key="8">
    <source>
        <dbReference type="EMBL" id="AWU74582.1"/>
    </source>
</evidence>
<evidence type="ECO:0000256" key="2">
    <source>
        <dbReference type="ARBA" id="ARBA00023015"/>
    </source>
</evidence>
<evidence type="ECO:0000256" key="3">
    <source>
        <dbReference type="ARBA" id="ARBA00023125"/>
    </source>
</evidence>
<dbReference type="PROSITE" id="PS50048">
    <property type="entry name" value="ZN2_CY6_FUNGAL_2"/>
    <property type="match status" value="1"/>
</dbReference>
<reference evidence="11" key="1">
    <citation type="journal article" date="2014" name="Microb. Cell Fact.">
        <title>Exploiting Issatchenkia orientalis SD108 for succinic acid production.</title>
        <authorList>
            <person name="Xiao H."/>
            <person name="Shao Z."/>
            <person name="Jiang Y."/>
            <person name="Dole S."/>
            <person name="Zhao H."/>
        </authorList>
    </citation>
    <scope>NUCLEOTIDE SEQUENCE [LARGE SCALE GENOMIC DNA]</scope>
    <source>
        <strain evidence="11">SD108</strain>
    </source>
</reference>
<dbReference type="HOGENOM" id="CLU_020222_0_0_1"/>
<dbReference type="EMBL" id="NHMM01000009">
    <property type="protein sequence ID" value="OUT20079.1"/>
    <property type="molecule type" value="Genomic_DNA"/>
</dbReference>
<evidence type="ECO:0000259" key="7">
    <source>
        <dbReference type="PROSITE" id="PS50048"/>
    </source>
</evidence>
<reference evidence="8 13" key="4">
    <citation type="submission" date="2018-06" db="EMBL/GenBank/DDBJ databases">
        <title>Population genomics shows no distinction between pathogenic Candida krusei and environmental Pichia kudriavzevii: One species, four names.</title>
        <authorList>
            <person name="Douglass A.P."/>
            <person name="Offei B."/>
            <person name="Braun-Galleani S."/>
            <person name="Coughlan A.Y."/>
            <person name="Martos A."/>
            <person name="Ortiz-Merino R.A."/>
            <person name="Byrne K.P."/>
            <person name="Wolfe K.H."/>
        </authorList>
    </citation>
    <scope>NUCLEOTIDE SEQUENCE [LARGE SCALE GENOMIC DNA]</scope>
    <source>
        <strain evidence="8 13">CBS573</strain>
    </source>
</reference>
<dbReference type="PANTHER" id="PTHR31845:SF17">
    <property type="entry name" value="ZN(II)2CYS6 TRANSCRIPTION FACTOR (EUROFUNG)"/>
    <property type="match status" value="1"/>
</dbReference>
<keyword evidence="4" id="KW-0804">Transcription</keyword>
<reference evidence="9" key="2">
    <citation type="submission" date="2014-08" db="EMBL/GenBank/DDBJ databases">
        <title>Exploiting Issatchenkia orientalis SD108 for Succinic Acid Production.</title>
        <authorList>
            <person name="Xiao H."/>
            <person name="Shao Z."/>
            <person name="Jiang Y."/>
            <person name="Dole S."/>
            <person name="Zhao H."/>
        </authorList>
    </citation>
    <scope>NUCLEOTIDE SEQUENCE [LARGE SCALE GENOMIC DNA]</scope>
    <source>
        <strain evidence="9">SD108</strain>
    </source>
</reference>
<comment type="subcellular location">
    <subcellularLocation>
        <location evidence="1">Nucleus</location>
    </subcellularLocation>
</comment>
<dbReference type="EMBL" id="CP028773">
    <property type="protein sequence ID" value="AWU74582.1"/>
    <property type="molecule type" value="Genomic_DNA"/>
</dbReference>
<evidence type="ECO:0000313" key="10">
    <source>
        <dbReference type="EMBL" id="OUT20079.1"/>
    </source>
</evidence>
<dbReference type="SUPFAM" id="SSF57701">
    <property type="entry name" value="Zn2/Cys6 DNA-binding domain"/>
    <property type="match status" value="1"/>
</dbReference>
<protein>
    <recommendedName>
        <fullName evidence="7">Zn(2)-C6 fungal-type domain-containing protein</fullName>
    </recommendedName>
</protein>